<reference evidence="1" key="2">
    <citation type="submission" date="2021-09" db="EMBL/GenBank/DDBJ databases">
        <authorList>
            <person name="Gilroy R."/>
        </authorList>
    </citation>
    <scope>NUCLEOTIDE SEQUENCE</scope>
    <source>
        <strain evidence="1">CHK171-7178</strain>
    </source>
</reference>
<sequence>MGLNYIDLNKEVRELMITELNWDIETENVYISNRLTEKGKSEYTLLLNKAFSIGNDETLAKEFIHYLKTTEERKTQKGISQVKVPSNAAQVLAEGEYNRYYIRGLCLKAITESISVLEVYRAKQSQNPRSDSEAKIGSIVNPQQLLQDLRKNPGIDTALGLPNGPNSGLSVRLP</sequence>
<dbReference type="EMBL" id="DYWT01000183">
    <property type="protein sequence ID" value="HJF32284.1"/>
    <property type="molecule type" value="Genomic_DNA"/>
</dbReference>
<comment type="caution">
    <text evidence="1">The sequence shown here is derived from an EMBL/GenBank/DDBJ whole genome shotgun (WGS) entry which is preliminary data.</text>
</comment>
<protein>
    <submittedName>
        <fullName evidence="1">Uncharacterized protein</fullName>
    </submittedName>
</protein>
<reference evidence="1" key="1">
    <citation type="journal article" date="2021" name="PeerJ">
        <title>Extensive microbial diversity within the chicken gut microbiome revealed by metagenomics and culture.</title>
        <authorList>
            <person name="Gilroy R."/>
            <person name="Ravi A."/>
            <person name="Getino M."/>
            <person name="Pursley I."/>
            <person name="Horton D.L."/>
            <person name="Alikhan N.F."/>
            <person name="Baker D."/>
            <person name="Gharbi K."/>
            <person name="Hall N."/>
            <person name="Watson M."/>
            <person name="Adriaenssens E.M."/>
            <person name="Foster-Nyarko E."/>
            <person name="Jarju S."/>
            <person name="Secka A."/>
            <person name="Antonio M."/>
            <person name="Oren A."/>
            <person name="Chaudhuri R.R."/>
            <person name="La Ragione R."/>
            <person name="Hildebrand F."/>
            <person name="Pallen M.J."/>
        </authorList>
    </citation>
    <scope>NUCLEOTIDE SEQUENCE</scope>
    <source>
        <strain evidence="1">CHK171-7178</strain>
    </source>
</reference>
<organism evidence="1 2">
    <name type="scientific">Sporosarcina psychrophila</name>
    <name type="common">Bacillus psychrophilus</name>
    <dbReference type="NCBI Taxonomy" id="1476"/>
    <lineage>
        <taxon>Bacteria</taxon>
        <taxon>Bacillati</taxon>
        <taxon>Bacillota</taxon>
        <taxon>Bacilli</taxon>
        <taxon>Bacillales</taxon>
        <taxon>Caryophanaceae</taxon>
        <taxon>Sporosarcina</taxon>
    </lineage>
</organism>
<proteinExistence type="predicted"/>
<evidence type="ECO:0000313" key="2">
    <source>
        <dbReference type="Proteomes" id="UP000698173"/>
    </source>
</evidence>
<dbReference type="Proteomes" id="UP000698173">
    <property type="component" value="Unassembled WGS sequence"/>
</dbReference>
<evidence type="ECO:0000313" key="1">
    <source>
        <dbReference type="EMBL" id="HJF32284.1"/>
    </source>
</evidence>
<gene>
    <name evidence="1" type="ORF">K8V56_11000</name>
</gene>
<name>A0A921G0E5_SPOPS</name>
<dbReference type="AlphaFoldDB" id="A0A921G0E5"/>
<accession>A0A921G0E5</accession>